<organism evidence="2 3">
    <name type="scientific">Rothia amarae</name>
    <dbReference type="NCBI Taxonomy" id="169480"/>
    <lineage>
        <taxon>Bacteria</taxon>
        <taxon>Bacillati</taxon>
        <taxon>Actinomycetota</taxon>
        <taxon>Actinomycetes</taxon>
        <taxon>Micrococcales</taxon>
        <taxon>Micrococcaceae</taxon>
        <taxon>Rothia</taxon>
    </lineage>
</organism>
<proteinExistence type="predicted"/>
<dbReference type="KEGG" id="rama:IDM48_10775"/>
<sequence>MTSLKLSSEDFNSWNTSAQDALRALESLGGTPSGDYGEATATITGENSTWSTRVETTHQEVSTLKEAITTVQTNMKEADQAGGK</sequence>
<dbReference type="EMBL" id="CP061538">
    <property type="protein sequence ID" value="QNV39814.1"/>
    <property type="molecule type" value="Genomic_DNA"/>
</dbReference>
<gene>
    <name evidence="2" type="ORF">IDM48_10775</name>
</gene>
<evidence type="ECO:0000256" key="1">
    <source>
        <dbReference type="SAM" id="MobiDB-lite"/>
    </source>
</evidence>
<dbReference type="RefSeq" id="WP_190617403.1">
    <property type="nucleotide sequence ID" value="NZ_CP061538.1"/>
</dbReference>
<name>A0A7H2BJG8_9MICC</name>
<feature type="region of interest" description="Disordered" evidence="1">
    <location>
        <begin position="25"/>
        <end position="47"/>
    </location>
</feature>
<dbReference type="Proteomes" id="UP000516421">
    <property type="component" value="Chromosome"/>
</dbReference>
<protein>
    <submittedName>
        <fullName evidence="2">Uncharacterized protein</fullName>
    </submittedName>
</protein>
<evidence type="ECO:0000313" key="2">
    <source>
        <dbReference type="EMBL" id="QNV39814.1"/>
    </source>
</evidence>
<accession>A0A7H2BJG8</accession>
<keyword evidence="3" id="KW-1185">Reference proteome</keyword>
<evidence type="ECO:0000313" key="3">
    <source>
        <dbReference type="Proteomes" id="UP000516421"/>
    </source>
</evidence>
<reference evidence="2 3" key="1">
    <citation type="submission" date="2020-09" db="EMBL/GenBank/DDBJ databases">
        <title>Investigation of environmental microbe.</title>
        <authorList>
            <person name="Ou Y."/>
            <person name="Kang Q."/>
        </authorList>
    </citation>
    <scope>NUCLEOTIDE SEQUENCE [LARGE SCALE GENOMIC DNA]</scope>
    <source>
        <strain evidence="2 3">KJZ-9</strain>
    </source>
</reference>
<dbReference type="AlphaFoldDB" id="A0A7H2BJG8"/>